<feature type="non-terminal residue" evidence="2">
    <location>
        <position position="1"/>
    </location>
</feature>
<name>A0A7J6PE71_PEROL</name>
<feature type="non-terminal residue" evidence="2">
    <location>
        <position position="116"/>
    </location>
</feature>
<evidence type="ECO:0000256" key="1">
    <source>
        <dbReference type="SAM" id="MobiDB-lite"/>
    </source>
</evidence>
<sequence length="116" mass="13051">EKKSRRNREGKSSKANTSTFAASVSDPTESLSAEEEEEDETAKFEWQFEYVDENGQLVTMIIPEEDRTSSEESDEDQRTPAATPTRRAEVEEPIATPEVLRARRAEGLATVQEEEA</sequence>
<evidence type="ECO:0000313" key="2">
    <source>
        <dbReference type="EMBL" id="KAF4694504.1"/>
    </source>
</evidence>
<organism evidence="2 3">
    <name type="scientific">Perkinsus olseni</name>
    <name type="common">Perkinsus atlanticus</name>
    <dbReference type="NCBI Taxonomy" id="32597"/>
    <lineage>
        <taxon>Eukaryota</taxon>
        <taxon>Sar</taxon>
        <taxon>Alveolata</taxon>
        <taxon>Perkinsozoa</taxon>
        <taxon>Perkinsea</taxon>
        <taxon>Perkinsida</taxon>
        <taxon>Perkinsidae</taxon>
        <taxon>Perkinsus</taxon>
    </lineage>
</organism>
<protein>
    <submittedName>
        <fullName evidence="2">Kelch domain containing 4</fullName>
    </submittedName>
</protein>
<proteinExistence type="predicted"/>
<dbReference type="AlphaFoldDB" id="A0A7J6PE71"/>
<accession>A0A7J6PE71</accession>
<evidence type="ECO:0000313" key="3">
    <source>
        <dbReference type="Proteomes" id="UP000574390"/>
    </source>
</evidence>
<feature type="region of interest" description="Disordered" evidence="1">
    <location>
        <begin position="1"/>
        <end position="43"/>
    </location>
</feature>
<feature type="region of interest" description="Disordered" evidence="1">
    <location>
        <begin position="61"/>
        <end position="116"/>
    </location>
</feature>
<feature type="compositionally biased region" description="Polar residues" evidence="1">
    <location>
        <begin position="13"/>
        <end position="31"/>
    </location>
</feature>
<gene>
    <name evidence="2" type="primary">KLHDC4_5</name>
    <name evidence="2" type="ORF">FOZ62_020307</name>
</gene>
<reference evidence="2 3" key="1">
    <citation type="submission" date="2020-04" db="EMBL/GenBank/DDBJ databases">
        <title>Perkinsus olseni comparative genomics.</title>
        <authorList>
            <person name="Bogema D.R."/>
        </authorList>
    </citation>
    <scope>NUCLEOTIDE SEQUENCE [LARGE SCALE GENOMIC DNA]</scope>
    <source>
        <strain evidence="2">ATCC PRA-205</strain>
    </source>
</reference>
<dbReference type="Proteomes" id="UP000574390">
    <property type="component" value="Unassembled WGS sequence"/>
</dbReference>
<comment type="caution">
    <text evidence="2">The sequence shown here is derived from an EMBL/GenBank/DDBJ whole genome shotgun (WGS) entry which is preliminary data.</text>
</comment>
<dbReference type="EMBL" id="JABANM010035929">
    <property type="protein sequence ID" value="KAF4694504.1"/>
    <property type="molecule type" value="Genomic_DNA"/>
</dbReference>